<dbReference type="AlphaFoldDB" id="A0ABC9NU63"/>
<comment type="caution">
    <text evidence="1">The sequence shown here is derived from an EMBL/GenBank/DDBJ whole genome shotgun (WGS) entry which is preliminary data.</text>
</comment>
<gene>
    <name evidence="1" type="ORF">ESCAB7627_0978</name>
</gene>
<dbReference type="Proteomes" id="UP000003042">
    <property type="component" value="Unassembled WGS sequence"/>
</dbReference>
<evidence type="ECO:0000313" key="2">
    <source>
        <dbReference type="Proteomes" id="UP000003042"/>
    </source>
</evidence>
<accession>A0ABC9NU63</accession>
<dbReference type="EMBL" id="ABKX01000001">
    <property type="protein sequence ID" value="EDS93738.1"/>
    <property type="molecule type" value="Genomic_DNA"/>
</dbReference>
<sequence length="37" mass="4267">MKIPLWVNAYILPVLRKTPVGSRGVVLSEWEVCVKRE</sequence>
<proteinExistence type="predicted"/>
<reference evidence="1 2" key="1">
    <citation type="submission" date="2008-02" db="EMBL/GenBank/DDBJ databases">
        <title>Annotation of Escherichia albertii TW07627.</title>
        <authorList>
            <person name="Sutton G."/>
            <person name="Whittam T.S."/>
            <person name="Sebastian Y."/>
        </authorList>
    </citation>
    <scope>NUCLEOTIDE SEQUENCE [LARGE SCALE GENOMIC DNA]</scope>
    <source>
        <strain evidence="1 2">TW07627</strain>
    </source>
</reference>
<name>A0ABC9NU63_ESCAT</name>
<protein>
    <submittedName>
        <fullName evidence="1">Uncharacterized protein</fullName>
    </submittedName>
</protein>
<evidence type="ECO:0000313" key="1">
    <source>
        <dbReference type="EMBL" id="EDS93738.1"/>
    </source>
</evidence>
<organism evidence="1 2">
    <name type="scientific">Escherichia albertii (strain TW07627)</name>
    <dbReference type="NCBI Taxonomy" id="502347"/>
    <lineage>
        <taxon>Bacteria</taxon>
        <taxon>Pseudomonadati</taxon>
        <taxon>Pseudomonadota</taxon>
        <taxon>Gammaproteobacteria</taxon>
        <taxon>Enterobacterales</taxon>
        <taxon>Enterobacteriaceae</taxon>
        <taxon>Escherichia</taxon>
    </lineage>
</organism>